<keyword evidence="1" id="KW-0472">Membrane</keyword>
<sequence length="40" mass="4215">MRIGDAEIRPLGGGLGCLLMILASLALSVLATVFFNLVLR</sequence>
<organism evidence="2 3">
    <name type="scientific">Phytohabitans houttuyneae</name>
    <dbReference type="NCBI Taxonomy" id="1076126"/>
    <lineage>
        <taxon>Bacteria</taxon>
        <taxon>Bacillati</taxon>
        <taxon>Actinomycetota</taxon>
        <taxon>Actinomycetes</taxon>
        <taxon>Micromonosporales</taxon>
        <taxon>Micromonosporaceae</taxon>
    </lineage>
</organism>
<dbReference type="EMBL" id="BLPF01000002">
    <property type="protein sequence ID" value="GFJ82753.1"/>
    <property type="molecule type" value="Genomic_DNA"/>
</dbReference>
<dbReference type="Proteomes" id="UP000482800">
    <property type="component" value="Unassembled WGS sequence"/>
</dbReference>
<feature type="transmembrane region" description="Helical" evidence="1">
    <location>
        <begin position="12"/>
        <end position="39"/>
    </location>
</feature>
<keyword evidence="1" id="KW-0812">Transmembrane</keyword>
<keyword evidence="1" id="KW-1133">Transmembrane helix</keyword>
<proteinExistence type="predicted"/>
<keyword evidence="3" id="KW-1185">Reference proteome</keyword>
<evidence type="ECO:0000256" key="1">
    <source>
        <dbReference type="SAM" id="Phobius"/>
    </source>
</evidence>
<evidence type="ECO:0000313" key="2">
    <source>
        <dbReference type="EMBL" id="GFJ82753.1"/>
    </source>
</evidence>
<reference evidence="2 3" key="1">
    <citation type="submission" date="2020-03" db="EMBL/GenBank/DDBJ databases">
        <title>Whole genome shotgun sequence of Phytohabitans houttuyneae NBRC 108639.</title>
        <authorList>
            <person name="Komaki H."/>
            <person name="Tamura T."/>
        </authorList>
    </citation>
    <scope>NUCLEOTIDE SEQUENCE [LARGE SCALE GENOMIC DNA]</scope>
    <source>
        <strain evidence="2 3">NBRC 108639</strain>
    </source>
</reference>
<reference evidence="2 3" key="2">
    <citation type="submission" date="2020-03" db="EMBL/GenBank/DDBJ databases">
        <authorList>
            <person name="Ichikawa N."/>
            <person name="Kimura A."/>
            <person name="Kitahashi Y."/>
            <person name="Uohara A."/>
        </authorList>
    </citation>
    <scope>NUCLEOTIDE SEQUENCE [LARGE SCALE GENOMIC DNA]</scope>
    <source>
        <strain evidence="2 3">NBRC 108639</strain>
    </source>
</reference>
<dbReference type="AlphaFoldDB" id="A0A6V8KC39"/>
<gene>
    <name evidence="2" type="ORF">Phou_069330</name>
</gene>
<evidence type="ECO:0000313" key="3">
    <source>
        <dbReference type="Proteomes" id="UP000482800"/>
    </source>
</evidence>
<comment type="caution">
    <text evidence="2">The sequence shown here is derived from an EMBL/GenBank/DDBJ whole genome shotgun (WGS) entry which is preliminary data.</text>
</comment>
<name>A0A6V8KC39_9ACTN</name>
<protein>
    <submittedName>
        <fullName evidence="2">Uncharacterized protein</fullName>
    </submittedName>
</protein>
<accession>A0A6V8KC39</accession>
<dbReference type="RefSeq" id="WP_281365107.1">
    <property type="nucleotide sequence ID" value="NZ_BAABGO010000069.1"/>
</dbReference>